<evidence type="ECO:0000313" key="17">
    <source>
        <dbReference type="EMBL" id="MBN1571711.1"/>
    </source>
</evidence>
<dbReference type="GO" id="GO:0004527">
    <property type="term" value="F:exonuclease activity"/>
    <property type="evidence" value="ECO:0007669"/>
    <property type="project" value="UniProtKB-KW"/>
</dbReference>
<evidence type="ECO:0000259" key="16">
    <source>
        <dbReference type="PROSITE" id="PS51217"/>
    </source>
</evidence>
<dbReference type="InterPro" id="IPR027417">
    <property type="entry name" value="P-loop_NTPase"/>
</dbReference>
<dbReference type="GO" id="GO:0003677">
    <property type="term" value="F:DNA binding"/>
    <property type="evidence" value="ECO:0007669"/>
    <property type="project" value="UniProtKB-KW"/>
</dbReference>
<evidence type="ECO:0000256" key="1">
    <source>
        <dbReference type="ARBA" id="ARBA00022722"/>
    </source>
</evidence>
<keyword evidence="3" id="KW-0227">DNA damage</keyword>
<evidence type="ECO:0000256" key="6">
    <source>
        <dbReference type="ARBA" id="ARBA00022839"/>
    </source>
</evidence>
<keyword evidence="5 14" id="KW-0347">Helicase</keyword>
<dbReference type="InterPro" id="IPR038726">
    <property type="entry name" value="PDDEXK_AddAB-type"/>
</dbReference>
<dbReference type="SUPFAM" id="SSF52980">
    <property type="entry name" value="Restriction endonuclease-like"/>
    <property type="match status" value="1"/>
</dbReference>
<comment type="catalytic activity">
    <reaction evidence="11">
        <text>Couples ATP hydrolysis with the unwinding of duplex DNA by translocating in the 3'-5' direction.</text>
        <dbReference type="EC" id="5.6.2.4"/>
    </reaction>
</comment>
<dbReference type="InterPro" id="IPR014017">
    <property type="entry name" value="DNA_helicase_UvrD-like_C"/>
</dbReference>
<dbReference type="PANTHER" id="PTHR11070">
    <property type="entry name" value="UVRD / RECB / PCRA DNA HELICASE FAMILY MEMBER"/>
    <property type="match status" value="1"/>
</dbReference>
<dbReference type="EC" id="5.6.2.4" evidence="12"/>
<keyword evidence="10" id="KW-0413">Isomerase</keyword>
<gene>
    <name evidence="17" type="ORF">JW984_00770</name>
</gene>
<dbReference type="Gene3D" id="3.90.320.10">
    <property type="match status" value="1"/>
</dbReference>
<dbReference type="Gene3D" id="1.10.486.10">
    <property type="entry name" value="PCRA, domain 4"/>
    <property type="match status" value="1"/>
</dbReference>
<keyword evidence="4 14" id="KW-0378">Hydrolase</keyword>
<dbReference type="InterPro" id="IPR011604">
    <property type="entry name" value="PDDEXK-like_dom_sf"/>
</dbReference>
<dbReference type="InterPro" id="IPR014016">
    <property type="entry name" value="UvrD-like_ATP-bd"/>
</dbReference>
<evidence type="ECO:0000256" key="14">
    <source>
        <dbReference type="PROSITE-ProRule" id="PRU00560"/>
    </source>
</evidence>
<evidence type="ECO:0000256" key="7">
    <source>
        <dbReference type="ARBA" id="ARBA00022840"/>
    </source>
</evidence>
<organism evidence="17 18">
    <name type="scientific">Candidatus Zymogenus saltonus</name>
    <dbReference type="NCBI Taxonomy" id="2844893"/>
    <lineage>
        <taxon>Bacteria</taxon>
        <taxon>Deltaproteobacteria</taxon>
        <taxon>Candidatus Zymogenia</taxon>
        <taxon>Candidatus Zymogeniales</taxon>
        <taxon>Candidatus Zymogenaceae</taxon>
        <taxon>Candidatus Zymogenus</taxon>
    </lineage>
</organism>
<evidence type="ECO:0000256" key="13">
    <source>
        <dbReference type="ARBA" id="ARBA00048988"/>
    </source>
</evidence>
<evidence type="ECO:0000313" key="18">
    <source>
        <dbReference type="Proteomes" id="UP000809273"/>
    </source>
</evidence>
<evidence type="ECO:0000256" key="8">
    <source>
        <dbReference type="ARBA" id="ARBA00023125"/>
    </source>
</evidence>
<keyword evidence="8" id="KW-0238">DNA-binding</keyword>
<dbReference type="GO" id="GO:0033202">
    <property type="term" value="C:DNA helicase complex"/>
    <property type="evidence" value="ECO:0007669"/>
    <property type="project" value="TreeGrafter"/>
</dbReference>
<evidence type="ECO:0000256" key="10">
    <source>
        <dbReference type="ARBA" id="ARBA00023235"/>
    </source>
</evidence>
<keyword evidence="7 14" id="KW-0067">ATP-binding</keyword>
<dbReference type="Pfam" id="PF13361">
    <property type="entry name" value="UvrD_C"/>
    <property type="match status" value="1"/>
</dbReference>
<dbReference type="GO" id="GO:0005524">
    <property type="term" value="F:ATP binding"/>
    <property type="evidence" value="ECO:0007669"/>
    <property type="project" value="UniProtKB-UniRule"/>
</dbReference>
<dbReference type="Gene3D" id="3.40.50.300">
    <property type="entry name" value="P-loop containing nucleotide triphosphate hydrolases"/>
    <property type="match status" value="4"/>
</dbReference>
<evidence type="ECO:0000259" key="15">
    <source>
        <dbReference type="PROSITE" id="PS51198"/>
    </source>
</evidence>
<dbReference type="Pfam" id="PF12705">
    <property type="entry name" value="PDDEXK_1"/>
    <property type="match status" value="1"/>
</dbReference>
<keyword evidence="1" id="KW-0540">Nuclease</keyword>
<accession>A0A9D8PIQ1</accession>
<dbReference type="AlphaFoldDB" id="A0A9D8PIQ1"/>
<dbReference type="PROSITE" id="PS51198">
    <property type="entry name" value="UVRD_HELICASE_ATP_BIND"/>
    <property type="match status" value="1"/>
</dbReference>
<reference evidence="17" key="2">
    <citation type="submission" date="2021-01" db="EMBL/GenBank/DDBJ databases">
        <authorList>
            <person name="Hahn C.R."/>
            <person name="Youssef N.H."/>
            <person name="Elshahed M."/>
        </authorList>
    </citation>
    <scope>NUCLEOTIDE SEQUENCE</scope>
    <source>
        <strain evidence="17">Zod_Metabat.24</strain>
    </source>
</reference>
<dbReference type="PROSITE" id="PS51217">
    <property type="entry name" value="UVRD_HELICASE_CTER"/>
    <property type="match status" value="1"/>
</dbReference>
<dbReference type="GO" id="GO:0000725">
    <property type="term" value="P:recombinational repair"/>
    <property type="evidence" value="ECO:0007669"/>
    <property type="project" value="TreeGrafter"/>
</dbReference>
<evidence type="ECO:0000256" key="12">
    <source>
        <dbReference type="ARBA" id="ARBA00034808"/>
    </source>
</evidence>
<proteinExistence type="predicted"/>
<dbReference type="InterPro" id="IPR011335">
    <property type="entry name" value="Restrct_endonuc-II-like"/>
</dbReference>
<dbReference type="EMBL" id="JAFGIX010000003">
    <property type="protein sequence ID" value="MBN1571711.1"/>
    <property type="molecule type" value="Genomic_DNA"/>
</dbReference>
<protein>
    <recommendedName>
        <fullName evidence="12">DNA 3'-5' helicase</fullName>
        <ecNumber evidence="12">5.6.2.4</ecNumber>
    </recommendedName>
</protein>
<feature type="domain" description="UvrD-like helicase ATP-binding" evidence="15">
    <location>
        <begin position="1"/>
        <end position="434"/>
    </location>
</feature>
<comment type="caution">
    <text evidence="17">The sequence shown here is derived from an EMBL/GenBank/DDBJ whole genome shotgun (WGS) entry which is preliminary data.</text>
</comment>
<dbReference type="Proteomes" id="UP000809273">
    <property type="component" value="Unassembled WGS sequence"/>
</dbReference>
<evidence type="ECO:0000256" key="11">
    <source>
        <dbReference type="ARBA" id="ARBA00034617"/>
    </source>
</evidence>
<sequence>MGRNDISTTIKAIKGNMVVTAGAGTGKTTCLVEKVITLIGEAYIPVEKILAITFTKAAAAEMVERLRVEIGKRAKTEMGEVWKIALNDLERAQISTIHSLCARILRENPIEAGIDPDFKEEEETINILLTEEIWDAWAKENLWGGHEYDDDLVTLIKRFGTEGIKAIGMELSKRPDRIDDYLRYRVDGEAERKEFQKLLAKIRDELSGSDIEAKEEDLLYQKCIKTTEILAKNSLEEMADSLNGVDSRRVVGREENWASADTFTSVKEMFYQPGGVIDTLKELKPFLKQLEDDKIAETAVRVMSGFVRFIREERIGRGVLTFFDLIYEAKRLLQKNLEVRRRYQREFDYILVDEFQDTDPIQGDIILFLAEDGAKAERPEDVKVGGDRLFIVGDPKQSIFRFREAEIGVFYDVADKIKISGGEKQELANSYRSQKHLVEFHNALFSSYIGYEEERYAVDYDPLTPRIEDIPNIDGESAVDIVISNSTGGGLADEVREEEAEYIATRILDMVEGQAEGKIVRDKETKEPRAVKYGDIAILIRTMTSVSIYEEALKRENIPYIIVGGRGYYQRQEISDLINILSVVLDPTDKRALVGVLRSSVFGIDDETIYRLAEGDKLNYRVKAGDDRVEKAYKVLRHLHRIRGGRTLSGLLDEVFDRTEIMEINGFGTGGTQRVGNLTKIGKIAMELESAGPVTLTSFIHLLREFVESDPDEGEAVITEEVEDSVRIMTVHKAKGLEFPVVFLPNLGSKLKLDPRGGIYVDTTSKGTISGVNLKTKRKRLMSDLGYNMYLKERERQRNLAEERRIFYVATTRARDRLILLGKKDVPTDNLMKDIRGFLGVDEREWPKFRCRLVPLKKPEEGQKTAVKRKRQKMSDFTIGGGNTREIKEARDRERNRQEEYKRALDTALYGSVTGEAKDVSEAFRGVDSYVDGSFEGEGRGRMFAGGTGPMPPAGDVPLLVGSLLHAALEGIDFAEPPKGDGVKELVQRASISLQIGDDIRDEVASETVALVKKFLASDAAKEIASSEIIGSEVPVITSKGEKTLVGRIDLIYGRDGEIVVLDYKTDNVGAGSEKEAAEKYRSQMETYVKAVASAMGEKAEGRSIRGVVHFVRTGVTAPVFTMG</sequence>
<dbReference type="SUPFAM" id="SSF52540">
    <property type="entry name" value="P-loop containing nucleoside triphosphate hydrolases"/>
    <property type="match status" value="1"/>
</dbReference>
<keyword evidence="2 14" id="KW-0547">Nucleotide-binding</keyword>
<dbReference type="InterPro" id="IPR000212">
    <property type="entry name" value="DNA_helicase_UvrD/REP"/>
</dbReference>
<feature type="domain" description="UvrD-like helicase C-terminal" evidence="16">
    <location>
        <begin position="439"/>
        <end position="736"/>
    </location>
</feature>
<dbReference type="PANTHER" id="PTHR11070:SF48">
    <property type="entry name" value="ATP-DEPENDENT HELICASE_NUCLEASE SUBUNIT A"/>
    <property type="match status" value="1"/>
</dbReference>
<evidence type="ECO:0000256" key="9">
    <source>
        <dbReference type="ARBA" id="ARBA00023204"/>
    </source>
</evidence>
<dbReference type="GO" id="GO:0005829">
    <property type="term" value="C:cytosol"/>
    <property type="evidence" value="ECO:0007669"/>
    <property type="project" value="TreeGrafter"/>
</dbReference>
<reference evidence="17" key="1">
    <citation type="journal article" date="2021" name="Environ. Microbiol.">
        <title>Genomic characterization of three novel Desulfobacterota classes expand the metabolic and phylogenetic diversity of the phylum.</title>
        <authorList>
            <person name="Murphy C.L."/>
            <person name="Biggerstaff J."/>
            <person name="Eichhorn A."/>
            <person name="Ewing E."/>
            <person name="Shahan R."/>
            <person name="Soriano D."/>
            <person name="Stewart S."/>
            <person name="VanMol K."/>
            <person name="Walker R."/>
            <person name="Walters P."/>
            <person name="Elshahed M.S."/>
            <person name="Youssef N.H."/>
        </authorList>
    </citation>
    <scope>NUCLEOTIDE SEQUENCE</scope>
    <source>
        <strain evidence="17">Zod_Metabat.24</strain>
    </source>
</reference>
<evidence type="ECO:0000256" key="4">
    <source>
        <dbReference type="ARBA" id="ARBA00022801"/>
    </source>
</evidence>
<keyword evidence="9" id="KW-0234">DNA repair</keyword>
<evidence type="ECO:0000256" key="2">
    <source>
        <dbReference type="ARBA" id="ARBA00022741"/>
    </source>
</evidence>
<evidence type="ECO:0000256" key="3">
    <source>
        <dbReference type="ARBA" id="ARBA00022763"/>
    </source>
</evidence>
<keyword evidence="6" id="KW-0269">Exonuclease</keyword>
<name>A0A9D8PIQ1_9DELT</name>
<evidence type="ECO:0000256" key="5">
    <source>
        <dbReference type="ARBA" id="ARBA00022806"/>
    </source>
</evidence>
<comment type="catalytic activity">
    <reaction evidence="13">
        <text>ATP + H2O = ADP + phosphate + H(+)</text>
        <dbReference type="Rhea" id="RHEA:13065"/>
        <dbReference type="ChEBI" id="CHEBI:15377"/>
        <dbReference type="ChEBI" id="CHEBI:15378"/>
        <dbReference type="ChEBI" id="CHEBI:30616"/>
        <dbReference type="ChEBI" id="CHEBI:43474"/>
        <dbReference type="ChEBI" id="CHEBI:456216"/>
        <dbReference type="EC" id="5.6.2.4"/>
    </reaction>
</comment>
<dbReference type="GO" id="GO:0043138">
    <property type="term" value="F:3'-5' DNA helicase activity"/>
    <property type="evidence" value="ECO:0007669"/>
    <property type="project" value="UniProtKB-EC"/>
</dbReference>
<feature type="binding site" evidence="14">
    <location>
        <begin position="21"/>
        <end position="28"/>
    </location>
    <ligand>
        <name>ATP</name>
        <dbReference type="ChEBI" id="CHEBI:30616"/>
    </ligand>
</feature>
<dbReference type="Pfam" id="PF00580">
    <property type="entry name" value="UvrD-helicase"/>
    <property type="match status" value="1"/>
</dbReference>